<dbReference type="KEGG" id="paby:Ga0080574_TMP2076"/>
<dbReference type="CDD" id="cd07067">
    <property type="entry name" value="HP_PGM_like"/>
    <property type="match status" value="1"/>
</dbReference>
<name>A0A1P8USN1_9RHOB</name>
<dbReference type="AlphaFoldDB" id="A0A1P8USN1"/>
<sequence>MTPPDRNELLLIRHAPADHGGRLCGRRDVAAILPEAEALAPLRDWLAECREVVTSPALRCRQTAGALFPDRELPEDPALWEQDFGAHDGLRFDEIPDLGRLSRTDLADHRPPGGESFADMAARLRPAFAMLSERARQGGPLAVVAHAGTVRAALGLVLGELPVGLGFEVAPLSVTRLRCFEGGVSVVATNWAGPGA</sequence>
<dbReference type="OrthoDB" id="8347407at2"/>
<dbReference type="Pfam" id="PF00300">
    <property type="entry name" value="His_Phos_1"/>
    <property type="match status" value="1"/>
</dbReference>
<evidence type="ECO:0000313" key="2">
    <source>
        <dbReference type="Proteomes" id="UP000187059"/>
    </source>
</evidence>
<evidence type="ECO:0000313" key="1">
    <source>
        <dbReference type="EMBL" id="APZ52410.1"/>
    </source>
</evidence>
<reference evidence="1 2" key="1">
    <citation type="submission" date="2016-04" db="EMBL/GenBank/DDBJ databases">
        <title>Deep-sea bacteria in the southern Pacific.</title>
        <authorList>
            <person name="Tang K."/>
        </authorList>
    </citation>
    <scope>NUCLEOTIDE SEQUENCE [LARGE SCALE GENOMIC DNA]</scope>
    <source>
        <strain evidence="1 2">JLT2014</strain>
    </source>
</reference>
<dbReference type="Proteomes" id="UP000187059">
    <property type="component" value="Chromosome"/>
</dbReference>
<keyword evidence="2" id="KW-1185">Reference proteome</keyword>
<dbReference type="EMBL" id="CP015093">
    <property type="protein sequence ID" value="APZ52410.1"/>
    <property type="molecule type" value="Genomic_DNA"/>
</dbReference>
<keyword evidence="1" id="KW-0378">Hydrolase</keyword>
<organism evidence="1 2">
    <name type="scientific">Salipiger abyssi</name>
    <dbReference type="NCBI Taxonomy" id="1250539"/>
    <lineage>
        <taxon>Bacteria</taxon>
        <taxon>Pseudomonadati</taxon>
        <taxon>Pseudomonadota</taxon>
        <taxon>Alphaproteobacteria</taxon>
        <taxon>Rhodobacterales</taxon>
        <taxon>Roseobacteraceae</taxon>
        <taxon>Salipiger</taxon>
    </lineage>
</organism>
<dbReference type="InterPro" id="IPR013078">
    <property type="entry name" value="His_Pase_superF_clade-1"/>
</dbReference>
<dbReference type="InterPro" id="IPR029033">
    <property type="entry name" value="His_PPase_superfam"/>
</dbReference>
<dbReference type="RefSeq" id="WP_076698503.1">
    <property type="nucleotide sequence ID" value="NZ_CP015093.1"/>
</dbReference>
<gene>
    <name evidence="1" type="ORF">Ga0080574_TMP2076</name>
</gene>
<dbReference type="EC" id="3.1.3.73" evidence="1"/>
<accession>A0A1P8USN1</accession>
<dbReference type="GO" id="GO:0043755">
    <property type="term" value="F:alpha-ribazole phosphatase activity"/>
    <property type="evidence" value="ECO:0007669"/>
    <property type="project" value="UniProtKB-EC"/>
</dbReference>
<dbReference type="STRING" id="1250539.Ga0080574_TMP2076"/>
<proteinExistence type="predicted"/>
<dbReference type="Gene3D" id="3.40.50.1240">
    <property type="entry name" value="Phosphoglycerate mutase-like"/>
    <property type="match status" value="1"/>
</dbReference>
<dbReference type="SMART" id="SM00855">
    <property type="entry name" value="PGAM"/>
    <property type="match status" value="1"/>
</dbReference>
<dbReference type="SUPFAM" id="SSF53254">
    <property type="entry name" value="Phosphoglycerate mutase-like"/>
    <property type="match status" value="1"/>
</dbReference>
<protein>
    <submittedName>
        <fullName evidence="1">Alpha-ribazole phosphatase</fullName>
        <ecNumber evidence="1">3.1.3.73</ecNumber>
    </submittedName>
</protein>